<organism evidence="1 2">
    <name type="scientific">Longibaculum muris</name>
    <dbReference type="NCBI Taxonomy" id="1796628"/>
    <lineage>
        <taxon>Bacteria</taxon>
        <taxon>Bacillati</taxon>
        <taxon>Bacillota</taxon>
        <taxon>Erysipelotrichia</taxon>
        <taxon>Erysipelotrichales</taxon>
        <taxon>Coprobacillaceae</taxon>
        <taxon>Longibaculum</taxon>
    </lineage>
</organism>
<dbReference type="AlphaFoldDB" id="A0A4R3YJS1"/>
<dbReference type="GeneID" id="98916750"/>
<reference evidence="1 2" key="1">
    <citation type="submission" date="2019-03" db="EMBL/GenBank/DDBJ databases">
        <title>Genomic Encyclopedia of Type Strains, Phase IV (KMG-IV): sequencing the most valuable type-strain genomes for metagenomic binning, comparative biology and taxonomic classification.</title>
        <authorList>
            <person name="Goeker M."/>
        </authorList>
    </citation>
    <scope>NUCLEOTIDE SEQUENCE [LARGE SCALE GENOMIC DNA]</scope>
    <source>
        <strain evidence="1 2">DSM 29487</strain>
    </source>
</reference>
<name>A0A4R3YJS1_9FIRM</name>
<dbReference type="EMBL" id="SMCQ01000033">
    <property type="protein sequence ID" value="TCV91254.1"/>
    <property type="molecule type" value="Genomic_DNA"/>
</dbReference>
<proteinExistence type="predicted"/>
<protein>
    <submittedName>
        <fullName evidence="1">Uncharacterized protein</fullName>
    </submittedName>
</protein>
<keyword evidence="2" id="KW-1185">Reference proteome</keyword>
<comment type="caution">
    <text evidence="1">The sequence shown here is derived from an EMBL/GenBank/DDBJ whole genome shotgun (WGS) entry which is preliminary data.</text>
</comment>
<evidence type="ECO:0000313" key="2">
    <source>
        <dbReference type="Proteomes" id="UP000295515"/>
    </source>
</evidence>
<gene>
    <name evidence="1" type="ORF">EDD60_13336</name>
</gene>
<evidence type="ECO:0000313" key="1">
    <source>
        <dbReference type="EMBL" id="TCV91254.1"/>
    </source>
</evidence>
<dbReference type="Proteomes" id="UP000295515">
    <property type="component" value="Unassembled WGS sequence"/>
</dbReference>
<dbReference type="RefSeq" id="WP_132226529.1">
    <property type="nucleotide sequence ID" value="NZ_CAUWFI010000001.1"/>
</dbReference>
<sequence length="112" mass="13587">MKPSQKLKIYQHAKRDYYRLASDFQEHRHYSFSQIKQYYQDCGEDNGYVFIIYIGIIKAYLIPYRSDCSYTSFNHTYALSHHLVIYYQQAEFDSLSIQKLQQKINFYKNAKK</sequence>
<accession>A0A4R3YJS1</accession>